<dbReference type="EMBL" id="JAWIIJ010000003">
    <property type="protein sequence ID" value="MDV2078326.1"/>
    <property type="molecule type" value="Genomic_DNA"/>
</dbReference>
<dbReference type="CDD" id="cd02149">
    <property type="entry name" value="NfsB-like"/>
    <property type="match status" value="1"/>
</dbReference>
<comment type="similarity">
    <text evidence="2">Belongs to the nitroreductase family.</text>
</comment>
<dbReference type="Gene3D" id="3.40.109.10">
    <property type="entry name" value="NADH Oxidase"/>
    <property type="match status" value="1"/>
</dbReference>
<dbReference type="InterPro" id="IPR029479">
    <property type="entry name" value="Nitroreductase"/>
</dbReference>
<name>A0ABU3VVP4_9GAMM</name>
<accession>A0ABU3VVP4</accession>
<evidence type="ECO:0000256" key="5">
    <source>
        <dbReference type="ARBA" id="ARBA00022857"/>
    </source>
</evidence>
<reference evidence="8 9" key="1">
    <citation type="submission" date="2023-10" db="EMBL/GenBank/DDBJ databases">
        <title>Characteristics and mechanism of a salt-tolerant marine origin heterotrophic nitrifying- aerobic denitrifying bacteria Marinobacter xestospongiae HN1.</title>
        <authorList>
            <person name="Qi R."/>
        </authorList>
    </citation>
    <scope>NUCLEOTIDE SEQUENCE [LARGE SCALE GENOMIC DNA]</scope>
    <source>
        <strain evidence="8 9">HN1</strain>
    </source>
</reference>
<evidence type="ECO:0000256" key="4">
    <source>
        <dbReference type="ARBA" id="ARBA00022643"/>
    </source>
</evidence>
<organism evidence="8 9">
    <name type="scientific">Marinobacter xestospongiae</name>
    <dbReference type="NCBI Taxonomy" id="994319"/>
    <lineage>
        <taxon>Bacteria</taxon>
        <taxon>Pseudomonadati</taxon>
        <taxon>Pseudomonadota</taxon>
        <taxon>Gammaproteobacteria</taxon>
        <taxon>Pseudomonadales</taxon>
        <taxon>Marinobacteraceae</taxon>
        <taxon>Marinobacter</taxon>
    </lineage>
</organism>
<feature type="domain" description="Nitroreductase" evidence="7">
    <location>
        <begin position="26"/>
        <end position="202"/>
    </location>
</feature>
<dbReference type="Proteomes" id="UP001269819">
    <property type="component" value="Unassembled WGS sequence"/>
</dbReference>
<dbReference type="RefSeq" id="WP_316973116.1">
    <property type="nucleotide sequence ID" value="NZ_JAWIIJ010000003.1"/>
</dbReference>
<dbReference type="SUPFAM" id="SSF55469">
    <property type="entry name" value="FMN-dependent nitroreductase-like"/>
    <property type="match status" value="1"/>
</dbReference>
<comment type="caution">
    <text evidence="8">The sequence shown here is derived from an EMBL/GenBank/DDBJ whole genome shotgun (WGS) entry which is preliminary data.</text>
</comment>
<dbReference type="InterPro" id="IPR033878">
    <property type="entry name" value="NfsB-like"/>
</dbReference>
<sequence length="233" mass="25725">MTTDIRPATLASTADARTTLISALNWRYAAKRMNHRQVADDVIDTIVDAAHLAPSSFGLQPYSVLVVSDPELRSQLHQQAIPQPQVTEGSHLLVFAIWDQVGDRQVDELIQLTADTRQIPVSDLDDYSQMIKDTVNGFDNDQARHQWAARQAYLGLGLALTAAAMARVDATPMEGFDPAALDQALGLSGRGLRSVVVMTVGYRDPEADYLAGQAKVRWPQERFRIDLDDRLSV</sequence>
<keyword evidence="6" id="KW-0560">Oxidoreductase</keyword>
<dbReference type="InterPro" id="IPR000415">
    <property type="entry name" value="Nitroreductase-like"/>
</dbReference>
<proteinExistence type="inferred from homology"/>
<evidence type="ECO:0000259" key="7">
    <source>
        <dbReference type="Pfam" id="PF00881"/>
    </source>
</evidence>
<comment type="cofactor">
    <cofactor evidence="1">
        <name>FMN</name>
        <dbReference type="ChEBI" id="CHEBI:58210"/>
    </cofactor>
</comment>
<dbReference type="PANTHER" id="PTHR43673">
    <property type="entry name" value="NAD(P)H NITROREDUCTASE YDGI-RELATED"/>
    <property type="match status" value="1"/>
</dbReference>
<evidence type="ECO:0000256" key="6">
    <source>
        <dbReference type="ARBA" id="ARBA00023002"/>
    </source>
</evidence>
<keyword evidence="3" id="KW-0285">Flavoprotein</keyword>
<evidence type="ECO:0000256" key="3">
    <source>
        <dbReference type="ARBA" id="ARBA00022630"/>
    </source>
</evidence>
<keyword evidence="9" id="KW-1185">Reference proteome</keyword>
<dbReference type="Pfam" id="PF00881">
    <property type="entry name" value="Nitroreductase"/>
    <property type="match status" value="1"/>
</dbReference>
<evidence type="ECO:0000313" key="9">
    <source>
        <dbReference type="Proteomes" id="UP001269819"/>
    </source>
</evidence>
<evidence type="ECO:0000256" key="1">
    <source>
        <dbReference type="ARBA" id="ARBA00001917"/>
    </source>
</evidence>
<keyword evidence="4" id="KW-0288">FMN</keyword>
<evidence type="ECO:0000256" key="2">
    <source>
        <dbReference type="ARBA" id="ARBA00007118"/>
    </source>
</evidence>
<gene>
    <name evidence="8" type="ORF">RYS15_06500</name>
</gene>
<protein>
    <submittedName>
        <fullName evidence="8">NAD(P)H-dependent oxidoreductase</fullName>
    </submittedName>
</protein>
<dbReference type="PANTHER" id="PTHR43673:SF2">
    <property type="entry name" value="NITROREDUCTASE"/>
    <property type="match status" value="1"/>
</dbReference>
<evidence type="ECO:0000313" key="8">
    <source>
        <dbReference type="EMBL" id="MDV2078326.1"/>
    </source>
</evidence>
<keyword evidence="5" id="KW-0521">NADP</keyword>